<reference evidence="1" key="1">
    <citation type="submission" date="2020-10" db="EMBL/GenBank/DDBJ databases">
        <authorList>
            <person name="Gilroy R."/>
        </authorList>
    </citation>
    <scope>NUCLEOTIDE SEQUENCE</scope>
    <source>
        <strain evidence="1">11300</strain>
    </source>
</reference>
<proteinExistence type="predicted"/>
<dbReference type="Gene3D" id="2.30.110.10">
    <property type="entry name" value="Electron Transport, Fmn-binding Protein, Chain A"/>
    <property type="match status" value="1"/>
</dbReference>
<dbReference type="SUPFAM" id="SSF50475">
    <property type="entry name" value="FMN-binding split barrel"/>
    <property type="match status" value="1"/>
</dbReference>
<dbReference type="Proteomes" id="UP000824091">
    <property type="component" value="Unassembled WGS sequence"/>
</dbReference>
<evidence type="ECO:0000313" key="2">
    <source>
        <dbReference type="Proteomes" id="UP000824091"/>
    </source>
</evidence>
<reference evidence="1" key="2">
    <citation type="journal article" date="2021" name="PeerJ">
        <title>Extensive microbial diversity within the chicken gut microbiome revealed by metagenomics and culture.</title>
        <authorList>
            <person name="Gilroy R."/>
            <person name="Ravi A."/>
            <person name="Getino M."/>
            <person name="Pursley I."/>
            <person name="Horton D.L."/>
            <person name="Alikhan N.F."/>
            <person name="Baker D."/>
            <person name="Gharbi K."/>
            <person name="Hall N."/>
            <person name="Watson M."/>
            <person name="Adriaenssens E.M."/>
            <person name="Foster-Nyarko E."/>
            <person name="Jarju S."/>
            <person name="Secka A."/>
            <person name="Antonio M."/>
            <person name="Oren A."/>
            <person name="Chaudhuri R.R."/>
            <person name="La Ragione R."/>
            <person name="Hildebrand F."/>
            <person name="Pallen M.J."/>
        </authorList>
    </citation>
    <scope>NUCLEOTIDE SEQUENCE</scope>
    <source>
        <strain evidence="1">11300</strain>
    </source>
</reference>
<comment type="caution">
    <text evidence="1">The sequence shown here is derived from an EMBL/GenBank/DDBJ whole genome shotgun (WGS) entry which is preliminary data.</text>
</comment>
<gene>
    <name evidence="1" type="ORF">IAD16_09720</name>
</gene>
<organism evidence="1 2">
    <name type="scientific">Candidatus Fimisoma avicola</name>
    <dbReference type="NCBI Taxonomy" id="2840826"/>
    <lineage>
        <taxon>Bacteria</taxon>
        <taxon>Bacillati</taxon>
        <taxon>Bacillota</taxon>
        <taxon>Clostridia</taxon>
        <taxon>Eubacteriales</taxon>
        <taxon>Candidatus Fimisoma</taxon>
    </lineage>
</organism>
<dbReference type="EMBL" id="DVMO01000151">
    <property type="protein sequence ID" value="HIU28635.1"/>
    <property type="molecule type" value="Genomic_DNA"/>
</dbReference>
<dbReference type="InterPro" id="IPR012349">
    <property type="entry name" value="Split_barrel_FMN-bd"/>
</dbReference>
<name>A0A9D1I813_9FIRM</name>
<dbReference type="AlphaFoldDB" id="A0A9D1I813"/>
<evidence type="ECO:0000313" key="1">
    <source>
        <dbReference type="EMBL" id="HIU28635.1"/>
    </source>
</evidence>
<accession>A0A9D1I813</accession>
<evidence type="ECO:0008006" key="3">
    <source>
        <dbReference type="Google" id="ProtNLM"/>
    </source>
</evidence>
<protein>
    <recommendedName>
        <fullName evidence="3">Flavin reductase like domain-containing protein</fullName>
    </recommendedName>
</protein>
<sequence>MVCKAPLTMECSVADIYDTPWFESFICSVDNTYADERYLNEEGKISYGDLKPVLFEFPTYKRLKTGDVIGKCLSFKKGHEEDQQEGDV</sequence>